<dbReference type="AlphaFoldDB" id="A0A364NTV5"/>
<keyword evidence="1" id="KW-0732">Signal</keyword>
<sequence>MMARLAILVAGGMLLALCPPSQADEVGKSAPSVTDSYVKGAVSEAKQYIRSYLSINPDCSSMGNAKVTVVTKPEHGHVIVENGEAYPDFSNDNVRGHCNSRKVPAALLYYQSDSGFVGADRLVVDAVMPSGMFYRHEFSINVR</sequence>
<evidence type="ECO:0000256" key="1">
    <source>
        <dbReference type="SAM" id="SignalP"/>
    </source>
</evidence>
<comment type="caution">
    <text evidence="2">The sequence shown here is derived from an EMBL/GenBank/DDBJ whole genome shotgun (WGS) entry which is preliminary data.</text>
</comment>
<organism evidence="2 3">
    <name type="scientific">Paramagnetospirillum kuznetsovii</name>
    <dbReference type="NCBI Taxonomy" id="2053833"/>
    <lineage>
        <taxon>Bacteria</taxon>
        <taxon>Pseudomonadati</taxon>
        <taxon>Pseudomonadota</taxon>
        <taxon>Alphaproteobacteria</taxon>
        <taxon>Rhodospirillales</taxon>
        <taxon>Magnetospirillaceae</taxon>
        <taxon>Paramagnetospirillum</taxon>
    </lineage>
</organism>
<keyword evidence="3" id="KW-1185">Reference proteome</keyword>
<accession>A0A364NTV5</accession>
<dbReference type="OrthoDB" id="7569565at2"/>
<name>A0A364NTV5_9PROT</name>
<feature type="signal peptide" evidence="1">
    <location>
        <begin position="1"/>
        <end position="23"/>
    </location>
</feature>
<dbReference type="EMBL" id="PGTO01000023">
    <property type="protein sequence ID" value="RAU20440.1"/>
    <property type="molecule type" value="Genomic_DNA"/>
</dbReference>
<proteinExistence type="predicted"/>
<dbReference type="Proteomes" id="UP000251075">
    <property type="component" value="Unassembled WGS sequence"/>
</dbReference>
<feature type="chain" id="PRO_5017081936" evidence="1">
    <location>
        <begin position="24"/>
        <end position="143"/>
    </location>
</feature>
<protein>
    <submittedName>
        <fullName evidence="2">Uncharacterized protein</fullName>
    </submittedName>
</protein>
<gene>
    <name evidence="2" type="ORF">CU669_18490</name>
</gene>
<reference evidence="2 3" key="1">
    <citation type="submission" date="2017-11" db="EMBL/GenBank/DDBJ databases">
        <title>Draft genome sequence of magnetotactic bacterium Magnetospirillum kuznetsovii LBB-42.</title>
        <authorList>
            <person name="Grouzdev D.S."/>
            <person name="Rysina M.S."/>
            <person name="Baslerov R.V."/>
            <person name="Koziaeva V."/>
        </authorList>
    </citation>
    <scope>NUCLEOTIDE SEQUENCE [LARGE SCALE GENOMIC DNA]</scope>
    <source>
        <strain evidence="2 3">LBB-42</strain>
    </source>
</reference>
<evidence type="ECO:0000313" key="3">
    <source>
        <dbReference type="Proteomes" id="UP000251075"/>
    </source>
</evidence>
<evidence type="ECO:0000313" key="2">
    <source>
        <dbReference type="EMBL" id="RAU20440.1"/>
    </source>
</evidence>
<dbReference type="RefSeq" id="WP_112147076.1">
    <property type="nucleotide sequence ID" value="NZ_PGTO01000023.1"/>
</dbReference>